<proteinExistence type="predicted"/>
<protein>
    <submittedName>
        <fullName evidence="1">Uncharacterized protein</fullName>
    </submittedName>
</protein>
<name>A0A2J6RRB8_HYAVF</name>
<evidence type="ECO:0000313" key="1">
    <source>
        <dbReference type="EMBL" id="PMD41052.1"/>
    </source>
</evidence>
<dbReference type="Proteomes" id="UP000235786">
    <property type="component" value="Unassembled WGS sequence"/>
</dbReference>
<dbReference type="AlphaFoldDB" id="A0A2J6RRB8"/>
<dbReference type="EMBL" id="KZ613945">
    <property type="protein sequence ID" value="PMD41052.1"/>
    <property type="molecule type" value="Genomic_DNA"/>
</dbReference>
<evidence type="ECO:0000313" key="2">
    <source>
        <dbReference type="Proteomes" id="UP000235786"/>
    </source>
</evidence>
<sequence>MEPDSNSIRTLPRREMVNLCIQVNFKRSLRVQGLMKSHHRLPGVEPHTLRLQIRPLHLYCLLILPRGDSLLLTWQQRSLKSFQRQPNIFMIGFTIFGSGQPACILRGPSSYQFYHRIIHLPRSTLRRAFVTKEVRHEIFFFFFCFFRKERL</sequence>
<accession>A0A2J6RRB8</accession>
<organism evidence="1 2">
    <name type="scientific">Hyaloscypha variabilis (strain UAMH 11265 / GT02V1 / F)</name>
    <name type="common">Meliniomyces variabilis</name>
    <dbReference type="NCBI Taxonomy" id="1149755"/>
    <lineage>
        <taxon>Eukaryota</taxon>
        <taxon>Fungi</taxon>
        <taxon>Dikarya</taxon>
        <taxon>Ascomycota</taxon>
        <taxon>Pezizomycotina</taxon>
        <taxon>Leotiomycetes</taxon>
        <taxon>Helotiales</taxon>
        <taxon>Hyaloscyphaceae</taxon>
        <taxon>Hyaloscypha</taxon>
        <taxon>Hyaloscypha variabilis</taxon>
    </lineage>
</organism>
<reference evidence="1 2" key="1">
    <citation type="submission" date="2016-04" db="EMBL/GenBank/DDBJ databases">
        <title>A degradative enzymes factory behind the ericoid mycorrhizal symbiosis.</title>
        <authorList>
            <consortium name="DOE Joint Genome Institute"/>
            <person name="Martino E."/>
            <person name="Morin E."/>
            <person name="Grelet G."/>
            <person name="Kuo A."/>
            <person name="Kohler A."/>
            <person name="Daghino S."/>
            <person name="Barry K."/>
            <person name="Choi C."/>
            <person name="Cichocki N."/>
            <person name="Clum A."/>
            <person name="Copeland A."/>
            <person name="Hainaut M."/>
            <person name="Haridas S."/>
            <person name="Labutti K."/>
            <person name="Lindquist E."/>
            <person name="Lipzen A."/>
            <person name="Khouja H.-R."/>
            <person name="Murat C."/>
            <person name="Ohm R."/>
            <person name="Olson A."/>
            <person name="Spatafora J."/>
            <person name="Veneault-Fourrey C."/>
            <person name="Henrissat B."/>
            <person name="Grigoriev I."/>
            <person name="Martin F."/>
            <person name="Perotto S."/>
        </authorList>
    </citation>
    <scope>NUCLEOTIDE SEQUENCE [LARGE SCALE GENOMIC DNA]</scope>
    <source>
        <strain evidence="1 2">F</strain>
    </source>
</reference>
<gene>
    <name evidence="1" type="ORF">L207DRAFT_348565</name>
</gene>
<keyword evidence="2" id="KW-1185">Reference proteome</keyword>